<evidence type="ECO:0000256" key="1">
    <source>
        <dbReference type="ARBA" id="ARBA00004141"/>
    </source>
</evidence>
<evidence type="ECO:0000256" key="4">
    <source>
        <dbReference type="ARBA" id="ARBA00023136"/>
    </source>
</evidence>
<evidence type="ECO:0000256" key="5">
    <source>
        <dbReference type="SAM" id="Phobius"/>
    </source>
</evidence>
<proteinExistence type="predicted"/>
<keyword evidence="2 5" id="KW-0812">Transmembrane</keyword>
<evidence type="ECO:0000313" key="7">
    <source>
        <dbReference type="Ensembl" id="ENSAMXP00000029941.1"/>
    </source>
</evidence>
<feature type="transmembrane region" description="Helical" evidence="5">
    <location>
        <begin position="56"/>
        <end position="78"/>
    </location>
</feature>
<evidence type="ECO:0000313" key="8">
    <source>
        <dbReference type="Proteomes" id="UP000018467"/>
    </source>
</evidence>
<comment type="subcellular location">
    <subcellularLocation>
        <location evidence="1">Membrane</location>
        <topology evidence="1">Multi-pass membrane protein</topology>
    </subcellularLocation>
</comment>
<feature type="domain" description="Dendritic cell-specific transmembrane protein-like" evidence="6">
    <location>
        <begin position="272"/>
        <end position="458"/>
    </location>
</feature>
<dbReference type="Pfam" id="PF07782">
    <property type="entry name" value="DC_STAMP"/>
    <property type="match status" value="1"/>
</dbReference>
<reference evidence="7" key="4">
    <citation type="submission" date="2025-09" db="UniProtKB">
        <authorList>
            <consortium name="Ensembl"/>
        </authorList>
    </citation>
    <scope>IDENTIFICATION</scope>
</reference>
<dbReference type="GeneTree" id="ENSGT00940000153269"/>
<dbReference type="Proteomes" id="UP000018467">
    <property type="component" value="Unassembled WGS sequence"/>
</dbReference>
<accession>A0A3B1IJP2</accession>
<dbReference type="InterPro" id="IPR012858">
    <property type="entry name" value="DC_STAMP-like"/>
</dbReference>
<feature type="transmembrane region" description="Helical" evidence="5">
    <location>
        <begin position="12"/>
        <end position="30"/>
    </location>
</feature>
<organism evidence="7 8">
    <name type="scientific">Astyanax mexicanus</name>
    <name type="common">Blind cave fish</name>
    <name type="synonym">Astyanax fasciatus mexicanus</name>
    <dbReference type="NCBI Taxonomy" id="7994"/>
    <lineage>
        <taxon>Eukaryota</taxon>
        <taxon>Metazoa</taxon>
        <taxon>Chordata</taxon>
        <taxon>Craniata</taxon>
        <taxon>Vertebrata</taxon>
        <taxon>Euteleostomi</taxon>
        <taxon>Actinopterygii</taxon>
        <taxon>Neopterygii</taxon>
        <taxon>Teleostei</taxon>
        <taxon>Ostariophysi</taxon>
        <taxon>Characiformes</taxon>
        <taxon>Characoidei</taxon>
        <taxon>Acestrorhamphidae</taxon>
        <taxon>Acestrorhamphinae</taxon>
        <taxon>Astyanax</taxon>
    </lineage>
</organism>
<feature type="transmembrane region" description="Helical" evidence="5">
    <location>
        <begin position="90"/>
        <end position="109"/>
    </location>
</feature>
<dbReference type="PANTHER" id="PTHR21041">
    <property type="entry name" value="DENDRITIC CELL-SPECIFIC TRANSMEMBRANE PROTEIN"/>
    <property type="match status" value="1"/>
</dbReference>
<protein>
    <submittedName>
        <fullName evidence="7">Osteoclast stimulatory transmembrane protein</fullName>
    </submittedName>
</protein>
<dbReference type="PANTHER" id="PTHR21041:SF3">
    <property type="entry name" value="OSTEOCLAST STIMULATORY TRANSMEMBRANE PROTEIN"/>
    <property type="match status" value="1"/>
</dbReference>
<keyword evidence="8" id="KW-1185">Reference proteome</keyword>
<keyword evidence="4 5" id="KW-0472">Membrane</keyword>
<feature type="transmembrane region" description="Helical" evidence="5">
    <location>
        <begin position="129"/>
        <end position="148"/>
    </location>
</feature>
<evidence type="ECO:0000256" key="2">
    <source>
        <dbReference type="ARBA" id="ARBA00022692"/>
    </source>
</evidence>
<keyword evidence="3 5" id="KW-1133">Transmembrane helix</keyword>
<feature type="transmembrane region" description="Helical" evidence="5">
    <location>
        <begin position="317"/>
        <end position="337"/>
    </location>
</feature>
<evidence type="ECO:0000259" key="6">
    <source>
        <dbReference type="Pfam" id="PF07782"/>
    </source>
</evidence>
<dbReference type="Ensembl" id="ENSAMXT00000033526.1">
    <property type="protein sequence ID" value="ENSAMXP00000029941.1"/>
    <property type="gene ID" value="ENSAMXG00000043237.1"/>
</dbReference>
<dbReference type="InParanoid" id="A0A3B1IJP2"/>
<evidence type="ECO:0000256" key="3">
    <source>
        <dbReference type="ARBA" id="ARBA00022989"/>
    </source>
</evidence>
<feature type="transmembrane region" description="Helical" evidence="5">
    <location>
        <begin position="415"/>
        <end position="435"/>
    </location>
</feature>
<name>A0A3B1IJP2_ASTMX</name>
<dbReference type="GO" id="GO:0016020">
    <property type="term" value="C:membrane"/>
    <property type="evidence" value="ECO:0007669"/>
    <property type="project" value="UniProtKB-SubCell"/>
</dbReference>
<reference evidence="7" key="3">
    <citation type="submission" date="2025-08" db="UniProtKB">
        <authorList>
            <consortium name="Ensembl"/>
        </authorList>
    </citation>
    <scope>IDENTIFICATION</scope>
</reference>
<dbReference type="Bgee" id="ENSAMXG00000043237">
    <property type="expression patterns" value="Expressed in muscle tissue and 3 other cell types or tissues"/>
</dbReference>
<dbReference type="InterPro" id="IPR051856">
    <property type="entry name" value="CSR-E3_Ligase_Protein"/>
</dbReference>
<reference evidence="8" key="1">
    <citation type="submission" date="2013-03" db="EMBL/GenBank/DDBJ databases">
        <authorList>
            <person name="Jeffery W."/>
            <person name="Warren W."/>
            <person name="Wilson R.K."/>
        </authorList>
    </citation>
    <scope>NUCLEOTIDE SEQUENCE</scope>
    <source>
        <strain evidence="8">female</strain>
    </source>
</reference>
<reference evidence="8" key="2">
    <citation type="journal article" date="2014" name="Nat. Commun.">
        <title>The cavefish genome reveals candidate genes for eye loss.</title>
        <authorList>
            <person name="McGaugh S.E."/>
            <person name="Gross J.B."/>
            <person name="Aken B."/>
            <person name="Blin M."/>
            <person name="Borowsky R."/>
            <person name="Chalopin D."/>
            <person name="Hinaux H."/>
            <person name="Jeffery W.R."/>
            <person name="Keene A."/>
            <person name="Ma L."/>
            <person name="Minx P."/>
            <person name="Murphy D."/>
            <person name="O'Quin K.E."/>
            <person name="Retaux S."/>
            <person name="Rohner N."/>
            <person name="Searle S.M."/>
            <person name="Stahl B.A."/>
            <person name="Tabin C."/>
            <person name="Volff J.N."/>
            <person name="Yoshizawa M."/>
            <person name="Warren W.C."/>
        </authorList>
    </citation>
    <scope>NUCLEOTIDE SEQUENCE [LARGE SCALE GENOMIC DNA]</scope>
    <source>
        <strain evidence="8">female</strain>
    </source>
</reference>
<dbReference type="AlphaFoldDB" id="A0A3B1IJP2"/>
<sequence>MRTLDLNDLKLHVNFVVLSMMMFFLCRFLQKVGEVELMEFLWFSYSTPSPQSTTQLITLLLLCLAISAGTGALLYRWLSNLLMYTRRTALISAGVYSAAMFFSSLLVHPLRCVFTLMFPTLGTRQGRKLVLSVCAMIVVLEVLPNIAANIATITHLMKCTSENLAHSLLNSSQLSNSIKSNMVEQVRFVKHDSISLDQKFQTFNHSTQINVAEMRGRLNNLSRHVEEDFSRAKRQLEDLKLLSSRVFAAVLVVYLFADSAAYLKSYLTSARFDNIYITGLLRRTAADKGIPAVGAKDVKNGVNSTGFRITRRELIRCLVPVLMITLYLLITIMLLMLDRIVLYLVVTGQTWLSEVPSTKITIQANLKVNYFSSLCELFSCSGSMLRNDTKTYTAIVGSEAAQCSAQPHELDPNHLVLLGLLYLASYSLAFLEVYARRLRRKVASSFFQQQEEKRIDFLIEKILKKRESLKREEEEKKMEGSEVIEPVDQPEPELYKFYKLQETSGV</sequence>